<dbReference type="SUPFAM" id="SSF51735">
    <property type="entry name" value="NAD(P)-binding Rossmann-fold domains"/>
    <property type="match status" value="1"/>
</dbReference>
<dbReference type="PANTHER" id="PTHR43750:SF3">
    <property type="entry name" value="UDP-GLUCOSE 6-DEHYDROGENASE TUAD"/>
    <property type="match status" value="1"/>
</dbReference>
<dbReference type="EMBL" id="BAABWH010000006">
    <property type="protein sequence ID" value="GAA6146297.1"/>
    <property type="molecule type" value="Genomic_DNA"/>
</dbReference>
<comment type="catalytic activity">
    <reaction evidence="7 8">
        <text>UDP-alpha-D-glucose + 2 NAD(+) + H2O = UDP-alpha-D-glucuronate + 2 NADH + 3 H(+)</text>
        <dbReference type="Rhea" id="RHEA:23596"/>
        <dbReference type="ChEBI" id="CHEBI:15377"/>
        <dbReference type="ChEBI" id="CHEBI:15378"/>
        <dbReference type="ChEBI" id="CHEBI:57540"/>
        <dbReference type="ChEBI" id="CHEBI:57945"/>
        <dbReference type="ChEBI" id="CHEBI:58052"/>
        <dbReference type="ChEBI" id="CHEBI:58885"/>
        <dbReference type="EC" id="1.1.1.22"/>
    </reaction>
</comment>
<dbReference type="InterPro" id="IPR014026">
    <property type="entry name" value="UDP-Glc/GDP-Man_DH_dimer"/>
</dbReference>
<evidence type="ECO:0000259" key="9">
    <source>
        <dbReference type="SMART" id="SM00984"/>
    </source>
</evidence>
<dbReference type="InterPro" id="IPR017476">
    <property type="entry name" value="UDP-Glc/GDP-Man"/>
</dbReference>
<reference evidence="10 11" key="1">
    <citation type="submission" date="2024-04" db="EMBL/GenBank/DDBJ databases">
        <title>Draft genome sequence of Thalassolituus maritimus NBRC 116585.</title>
        <authorList>
            <person name="Miyakawa T."/>
            <person name="Kusuya Y."/>
            <person name="Miura T."/>
        </authorList>
    </citation>
    <scope>NUCLEOTIDE SEQUENCE [LARGE SCALE GENOMIC DNA]</scope>
    <source>
        <strain evidence="10 11">5NW40-0001</strain>
    </source>
</reference>
<evidence type="ECO:0000256" key="6">
    <source>
        <dbReference type="ARBA" id="ARBA00023027"/>
    </source>
</evidence>
<evidence type="ECO:0000256" key="4">
    <source>
        <dbReference type="ARBA" id="ARBA00015132"/>
    </source>
</evidence>
<gene>
    <name evidence="10" type="ORF">NBRC116585_24150</name>
</gene>
<dbReference type="PANTHER" id="PTHR43750">
    <property type="entry name" value="UDP-GLUCOSE 6-DEHYDROGENASE TUAD"/>
    <property type="match status" value="1"/>
</dbReference>
<dbReference type="SUPFAM" id="SSF52413">
    <property type="entry name" value="UDP-glucose/GDP-mannose dehydrogenase C-terminal domain"/>
    <property type="match status" value="1"/>
</dbReference>
<dbReference type="EC" id="1.1.1.22" evidence="3 8"/>
<dbReference type="PIRSF" id="PIRSF500134">
    <property type="entry name" value="UDPglc_DH_bac"/>
    <property type="match status" value="1"/>
</dbReference>
<comment type="similarity">
    <text evidence="2 8">Belongs to the UDP-glucose/GDP-mannose dehydrogenase family.</text>
</comment>
<evidence type="ECO:0000313" key="10">
    <source>
        <dbReference type="EMBL" id="GAA6146297.1"/>
    </source>
</evidence>
<dbReference type="Gene3D" id="3.40.50.720">
    <property type="entry name" value="NAD(P)-binding Rossmann-like Domain"/>
    <property type="match status" value="2"/>
</dbReference>
<keyword evidence="11" id="KW-1185">Reference proteome</keyword>
<dbReference type="NCBIfam" id="TIGR03026">
    <property type="entry name" value="NDP-sugDHase"/>
    <property type="match status" value="1"/>
</dbReference>
<dbReference type="PIRSF" id="PIRSF000124">
    <property type="entry name" value="UDPglc_GDPman_dh"/>
    <property type="match status" value="1"/>
</dbReference>
<dbReference type="Gene3D" id="1.20.5.100">
    <property type="entry name" value="Cytochrome c1, transmembrane anchor, C-terminal"/>
    <property type="match status" value="1"/>
</dbReference>
<dbReference type="InterPro" id="IPR036220">
    <property type="entry name" value="UDP-Glc/GDP-Man_DH_C_sf"/>
</dbReference>
<evidence type="ECO:0000313" key="11">
    <source>
        <dbReference type="Proteomes" id="UP001481413"/>
    </source>
</evidence>
<evidence type="ECO:0000256" key="7">
    <source>
        <dbReference type="ARBA" id="ARBA00047473"/>
    </source>
</evidence>
<dbReference type="InterPro" id="IPR001732">
    <property type="entry name" value="UDP-Glc/GDP-Man_DH_N"/>
</dbReference>
<proteinExistence type="inferred from homology"/>
<feature type="domain" description="UDP-glucose/GDP-mannose dehydrogenase C-terminal" evidence="9">
    <location>
        <begin position="304"/>
        <end position="414"/>
    </location>
</feature>
<protein>
    <recommendedName>
        <fullName evidence="4 8">UDP-glucose 6-dehydrogenase</fullName>
        <ecNumber evidence="3 8">1.1.1.22</ecNumber>
    </recommendedName>
</protein>
<evidence type="ECO:0000256" key="5">
    <source>
        <dbReference type="ARBA" id="ARBA00023002"/>
    </source>
</evidence>
<evidence type="ECO:0000256" key="1">
    <source>
        <dbReference type="ARBA" id="ARBA00004701"/>
    </source>
</evidence>
<organism evidence="10 11">
    <name type="scientific">Thalassolituus maritimus</name>
    <dbReference type="NCBI Taxonomy" id="484498"/>
    <lineage>
        <taxon>Bacteria</taxon>
        <taxon>Pseudomonadati</taxon>
        <taxon>Pseudomonadota</taxon>
        <taxon>Gammaproteobacteria</taxon>
        <taxon>Oceanospirillales</taxon>
        <taxon>Oceanospirillaceae</taxon>
        <taxon>Thalassolituus</taxon>
    </lineage>
</organism>
<dbReference type="SUPFAM" id="SSF48179">
    <property type="entry name" value="6-phosphogluconate dehydrogenase C-terminal domain-like"/>
    <property type="match status" value="1"/>
</dbReference>
<dbReference type="InterPro" id="IPR036291">
    <property type="entry name" value="NAD(P)-bd_dom_sf"/>
</dbReference>
<comment type="caution">
    <text evidence="10">The sequence shown here is derived from an EMBL/GenBank/DDBJ whole genome shotgun (WGS) entry which is preliminary data.</text>
</comment>
<dbReference type="InterPro" id="IPR008927">
    <property type="entry name" value="6-PGluconate_DH-like_C_sf"/>
</dbReference>
<evidence type="ECO:0000256" key="2">
    <source>
        <dbReference type="ARBA" id="ARBA00006601"/>
    </source>
</evidence>
<dbReference type="SMART" id="SM00984">
    <property type="entry name" value="UDPG_MGDP_dh_C"/>
    <property type="match status" value="1"/>
</dbReference>
<dbReference type="PROSITE" id="PS51257">
    <property type="entry name" value="PROKAR_LIPOPROTEIN"/>
    <property type="match status" value="1"/>
</dbReference>
<accession>A0ABQ0A1M7</accession>
<keyword evidence="6 8" id="KW-0520">NAD</keyword>
<dbReference type="InterPro" id="IPR028357">
    <property type="entry name" value="UDPglc_DH_bac"/>
</dbReference>
<dbReference type="InterPro" id="IPR014027">
    <property type="entry name" value="UDP-Glc/GDP-Man_DH_C"/>
</dbReference>
<dbReference type="RefSeq" id="WP_353295520.1">
    <property type="nucleotide sequence ID" value="NZ_BAABWH010000006.1"/>
</dbReference>
<evidence type="ECO:0000256" key="8">
    <source>
        <dbReference type="PIRNR" id="PIRNR000124"/>
    </source>
</evidence>
<comment type="pathway">
    <text evidence="1">Nucleotide-sugar biosynthesis; UDP-alpha-D-glucuronate biosynthesis; UDP-alpha-D-glucuronate from UDP-alpha-D-glucose: step 1/1.</text>
</comment>
<dbReference type="Pfam" id="PF00984">
    <property type="entry name" value="UDPG_MGDP_dh"/>
    <property type="match status" value="1"/>
</dbReference>
<evidence type="ECO:0000256" key="3">
    <source>
        <dbReference type="ARBA" id="ARBA00012954"/>
    </source>
</evidence>
<dbReference type="Proteomes" id="UP001481413">
    <property type="component" value="Unassembled WGS sequence"/>
</dbReference>
<keyword evidence="5 8" id="KW-0560">Oxidoreductase</keyword>
<dbReference type="Pfam" id="PF03720">
    <property type="entry name" value="UDPG_MGDP_dh_C"/>
    <property type="match status" value="1"/>
</dbReference>
<sequence length="433" mass="46784">MKVSVAGSGYASYVIAACLAEMGNQVCHINLTGRVPLDQLPFHEPGLTAMLSSNEAARRLNFSSDMASSIDGADVLFIALEHSESVDSKAIDLAGLATEYANSDVIFVNSSPTSLGVTERMQSVASASSHSHAVVCHPAFLKEGEAIDDFMRPDRIILGAEDYEARNALVAMLKPFSRQQDRIAVMSVRDAELTRLAASAMLASRISLMNEIAAIAEQYGADIENVRRGIGADGRIGYSYLYPGVGYGGVCLPGDLQELAATAERQNISPVLLKAVTERNEMQQTWAFNTLRNKFGSLEGKRVAIWGLSFRPDTADVSNSAAIVLIRQLLDAGASVSAYDPMAMKNASIALESMGASFSDEQVRFCDHQYDALTDADALVLMTEWKPFRQPDFNAIGKLLREQVIIDGRNQYDAESLRQAGFVYCGVGRGTVA</sequence>
<dbReference type="Pfam" id="PF03721">
    <property type="entry name" value="UDPG_MGDP_dh_N"/>
    <property type="match status" value="1"/>
</dbReference>
<name>A0ABQ0A1M7_9GAMM</name>